<dbReference type="Gene3D" id="3.40.190.90">
    <property type="match status" value="1"/>
</dbReference>
<evidence type="ECO:0000313" key="13">
    <source>
        <dbReference type="Proteomes" id="UP001500483"/>
    </source>
</evidence>
<dbReference type="SUPFAM" id="SSF56655">
    <property type="entry name" value="Carbohydrate phosphatase"/>
    <property type="match status" value="1"/>
</dbReference>
<feature type="region of interest" description="Disordered" evidence="11">
    <location>
        <begin position="29"/>
        <end position="52"/>
    </location>
</feature>
<keyword evidence="13" id="KW-1185">Reference proteome</keyword>
<dbReference type="PANTHER" id="PTHR30447:SF0">
    <property type="entry name" value="FRUCTOSE-1,6-BISPHOSPHATASE 1 CLASS 2-RELATED"/>
    <property type="match status" value="1"/>
</dbReference>
<dbReference type="PANTHER" id="PTHR30447">
    <property type="entry name" value="FRUCTOSE-1,6-BISPHOSPHATASE CLASS 2"/>
    <property type="match status" value="1"/>
</dbReference>
<evidence type="ECO:0000313" key="12">
    <source>
        <dbReference type="EMBL" id="GAA3354238.1"/>
    </source>
</evidence>
<keyword evidence="6" id="KW-0479">Metal-binding</keyword>
<gene>
    <name evidence="12" type="ORF">GCM10020366_10270</name>
</gene>
<dbReference type="EC" id="3.1.3.11" evidence="4"/>
<evidence type="ECO:0000256" key="10">
    <source>
        <dbReference type="ARBA" id="ARBA00032412"/>
    </source>
</evidence>
<proteinExistence type="inferred from homology"/>
<evidence type="ECO:0000256" key="1">
    <source>
        <dbReference type="ARBA" id="ARBA00001273"/>
    </source>
</evidence>
<comment type="similarity">
    <text evidence="3">Belongs to the FBPase class 2 family.</text>
</comment>
<evidence type="ECO:0000256" key="7">
    <source>
        <dbReference type="ARBA" id="ARBA00022801"/>
    </source>
</evidence>
<evidence type="ECO:0000256" key="4">
    <source>
        <dbReference type="ARBA" id="ARBA00013093"/>
    </source>
</evidence>
<dbReference type="RefSeq" id="WP_425565582.1">
    <property type="nucleotide sequence ID" value="NZ_BAAAYK010000031.1"/>
</dbReference>
<evidence type="ECO:0000256" key="3">
    <source>
        <dbReference type="ARBA" id="ARBA00008989"/>
    </source>
</evidence>
<dbReference type="InterPro" id="IPR004464">
    <property type="entry name" value="FBPase_class-2/SBPase"/>
</dbReference>
<comment type="catalytic activity">
    <reaction evidence="1">
        <text>beta-D-fructose 1,6-bisphosphate + H2O = beta-D-fructose 6-phosphate + phosphate</text>
        <dbReference type="Rhea" id="RHEA:11064"/>
        <dbReference type="ChEBI" id="CHEBI:15377"/>
        <dbReference type="ChEBI" id="CHEBI:32966"/>
        <dbReference type="ChEBI" id="CHEBI:43474"/>
        <dbReference type="ChEBI" id="CHEBI:57634"/>
        <dbReference type="EC" id="3.1.3.11"/>
    </reaction>
</comment>
<keyword evidence="9" id="KW-0119">Carbohydrate metabolism</keyword>
<protein>
    <recommendedName>
        <fullName evidence="5">Fructose-1,6-bisphosphatase class 2</fullName>
        <ecNumber evidence="4">3.1.3.11</ecNumber>
    </recommendedName>
    <alternativeName>
        <fullName evidence="10">D-fructose-1,6-bisphosphate 1-phosphohydrolase class 2</fullName>
    </alternativeName>
</protein>
<keyword evidence="8" id="KW-0464">Manganese</keyword>
<evidence type="ECO:0000256" key="5">
    <source>
        <dbReference type="ARBA" id="ARBA00014392"/>
    </source>
</evidence>
<keyword evidence="7" id="KW-0378">Hydrolase</keyword>
<comment type="caution">
    <text evidence="12">The sequence shown here is derived from an EMBL/GenBank/DDBJ whole genome shotgun (WGS) entry which is preliminary data.</text>
</comment>
<evidence type="ECO:0000256" key="11">
    <source>
        <dbReference type="SAM" id="MobiDB-lite"/>
    </source>
</evidence>
<evidence type="ECO:0000256" key="8">
    <source>
        <dbReference type="ARBA" id="ARBA00023211"/>
    </source>
</evidence>
<evidence type="ECO:0000256" key="6">
    <source>
        <dbReference type="ARBA" id="ARBA00022723"/>
    </source>
</evidence>
<evidence type="ECO:0000256" key="9">
    <source>
        <dbReference type="ARBA" id="ARBA00023277"/>
    </source>
</evidence>
<dbReference type="Pfam" id="PF03320">
    <property type="entry name" value="FBPase_glpX"/>
    <property type="match status" value="1"/>
</dbReference>
<reference evidence="13" key="1">
    <citation type="journal article" date="2019" name="Int. J. Syst. Evol. Microbiol.">
        <title>The Global Catalogue of Microorganisms (GCM) 10K type strain sequencing project: providing services to taxonomists for standard genome sequencing and annotation.</title>
        <authorList>
            <consortium name="The Broad Institute Genomics Platform"/>
            <consortium name="The Broad Institute Genome Sequencing Center for Infectious Disease"/>
            <person name="Wu L."/>
            <person name="Ma J."/>
        </authorList>
    </citation>
    <scope>NUCLEOTIDE SEQUENCE [LARGE SCALE GENOMIC DNA]</scope>
    <source>
        <strain evidence="13">JCM 9687</strain>
    </source>
</reference>
<sequence>MHILDRPRHEDLVREVREAGARIQFISTATWPGRSPRPPGQRRRHAHRIGGTPEGIITAAALKCMDGEIQTRLWPKDDAERQQTLDAGHDVSRC</sequence>
<comment type="pathway">
    <text evidence="2">Carbohydrate biosynthesis; gluconeogenesis.</text>
</comment>
<organism evidence="12 13">
    <name type="scientific">Saccharopolyspora gregorii</name>
    <dbReference type="NCBI Taxonomy" id="33914"/>
    <lineage>
        <taxon>Bacteria</taxon>
        <taxon>Bacillati</taxon>
        <taxon>Actinomycetota</taxon>
        <taxon>Actinomycetes</taxon>
        <taxon>Pseudonocardiales</taxon>
        <taxon>Pseudonocardiaceae</taxon>
        <taxon>Saccharopolyspora</taxon>
    </lineage>
</organism>
<name>A0ABP6RKT3_9PSEU</name>
<dbReference type="EMBL" id="BAAAYK010000031">
    <property type="protein sequence ID" value="GAA3354238.1"/>
    <property type="molecule type" value="Genomic_DNA"/>
</dbReference>
<accession>A0ABP6RKT3</accession>
<evidence type="ECO:0000256" key="2">
    <source>
        <dbReference type="ARBA" id="ARBA00004742"/>
    </source>
</evidence>
<dbReference type="Proteomes" id="UP001500483">
    <property type="component" value="Unassembled WGS sequence"/>
</dbReference>